<dbReference type="Proteomes" id="UP000003163">
    <property type="component" value="Unassembled WGS sequence"/>
</dbReference>
<gene>
    <name evidence="2" type="ORF">EDEG_00076</name>
</gene>
<evidence type="ECO:0000313" key="3">
    <source>
        <dbReference type="Proteomes" id="UP000003163"/>
    </source>
</evidence>
<organism evidence="2 3">
    <name type="scientific">Edhazardia aedis (strain USNM 41457)</name>
    <name type="common">Microsporidian parasite</name>
    <dbReference type="NCBI Taxonomy" id="1003232"/>
    <lineage>
        <taxon>Eukaryota</taxon>
        <taxon>Fungi</taxon>
        <taxon>Fungi incertae sedis</taxon>
        <taxon>Microsporidia</taxon>
        <taxon>Edhazardia</taxon>
    </lineage>
</organism>
<feature type="transmembrane region" description="Helical" evidence="1">
    <location>
        <begin position="53"/>
        <end position="73"/>
    </location>
</feature>
<dbReference type="EMBL" id="AFBI03000001">
    <property type="protein sequence ID" value="EJW04959.1"/>
    <property type="molecule type" value="Genomic_DNA"/>
</dbReference>
<keyword evidence="1" id="KW-0472">Membrane</keyword>
<keyword evidence="1" id="KW-1133">Transmembrane helix</keyword>
<dbReference type="VEuPathDB" id="MicrosporidiaDB:EDEG_00076"/>
<feature type="transmembrane region" description="Helical" evidence="1">
    <location>
        <begin position="23"/>
        <end position="41"/>
    </location>
</feature>
<reference evidence="3" key="2">
    <citation type="submission" date="2015-07" db="EMBL/GenBank/DDBJ databases">
        <title>Contrasting host-pathogen interactions and genome evolution in two generalist and specialist microsporidian pathogens of mosquitoes.</title>
        <authorList>
            <consortium name="The Broad Institute Genomics Platform"/>
            <consortium name="The Broad Institute Genome Sequencing Center for Infectious Disease"/>
            <person name="Cuomo C.A."/>
            <person name="Sanscrainte N.D."/>
            <person name="Goldberg J.M."/>
            <person name="Heiman D."/>
            <person name="Young S."/>
            <person name="Zeng Q."/>
            <person name="Becnel J.J."/>
            <person name="Birren B.W."/>
        </authorList>
    </citation>
    <scope>NUCLEOTIDE SEQUENCE [LARGE SCALE GENOMIC DNA]</scope>
    <source>
        <strain evidence="3">USNM 41457</strain>
    </source>
</reference>
<evidence type="ECO:0000256" key="1">
    <source>
        <dbReference type="SAM" id="Phobius"/>
    </source>
</evidence>
<keyword evidence="1" id="KW-0812">Transmembrane</keyword>
<protein>
    <submittedName>
        <fullName evidence="2">Uncharacterized protein</fullName>
    </submittedName>
</protein>
<sequence length="112" mass="13851">MVNNILSIKYFIFIYRQRFTRNYLLKFILSYFVVFLFAILIDPETIMSTLYLRIARLIVMISFRTFYIAFQFLNEKLEDFNSIKLHNKILYIYKKLFFLLKHKLLDFDYSQI</sequence>
<keyword evidence="3" id="KW-1185">Reference proteome</keyword>
<name>J9DBU0_EDHAE</name>
<dbReference type="HOGENOM" id="CLU_2145805_0_0_1"/>
<comment type="caution">
    <text evidence="2">The sequence shown here is derived from an EMBL/GenBank/DDBJ whole genome shotgun (WGS) entry which is preliminary data.</text>
</comment>
<evidence type="ECO:0000313" key="2">
    <source>
        <dbReference type="EMBL" id="EJW04959.1"/>
    </source>
</evidence>
<dbReference type="InParanoid" id="J9DBU0"/>
<dbReference type="AlphaFoldDB" id="J9DBU0"/>
<proteinExistence type="predicted"/>
<reference evidence="2 3" key="1">
    <citation type="submission" date="2011-08" db="EMBL/GenBank/DDBJ databases">
        <authorList>
            <person name="Liu Z.J."/>
            <person name="Shi F.L."/>
            <person name="Lu J.Q."/>
            <person name="Li M."/>
            <person name="Wang Z.L."/>
        </authorList>
    </citation>
    <scope>NUCLEOTIDE SEQUENCE [LARGE SCALE GENOMIC DNA]</scope>
    <source>
        <strain evidence="2 3">USNM 41457</strain>
    </source>
</reference>
<accession>J9DBU0</accession>